<keyword evidence="1" id="KW-0472">Membrane</keyword>
<protein>
    <recommendedName>
        <fullName evidence="2">Letm1 RBD domain-containing protein</fullName>
    </recommendedName>
</protein>
<name>A0ABP0MIW7_9DINO</name>
<reference evidence="3 4" key="1">
    <citation type="submission" date="2024-02" db="EMBL/GenBank/DDBJ databases">
        <authorList>
            <person name="Chen Y."/>
            <person name="Shah S."/>
            <person name="Dougan E. K."/>
            <person name="Thang M."/>
            <person name="Chan C."/>
        </authorList>
    </citation>
    <scope>NUCLEOTIDE SEQUENCE [LARGE SCALE GENOMIC DNA]</scope>
</reference>
<comment type="caution">
    <text evidence="3">The sequence shown here is derived from an EMBL/GenBank/DDBJ whole genome shotgun (WGS) entry which is preliminary data.</text>
</comment>
<evidence type="ECO:0000259" key="2">
    <source>
        <dbReference type="Pfam" id="PF07766"/>
    </source>
</evidence>
<evidence type="ECO:0000256" key="1">
    <source>
        <dbReference type="SAM" id="Phobius"/>
    </source>
</evidence>
<dbReference type="Pfam" id="PF07766">
    <property type="entry name" value="LETM1_RBD"/>
    <property type="match status" value="1"/>
</dbReference>
<proteinExistence type="predicted"/>
<sequence length="334" mass="38701">MAVLMQKGAAGRCLFLVLRRCRNEERLEGKTEQHSNDWMSPEEGQAVDEGEKEEALQQAKKHLETAYAKRSKVLKKMSQDGAGAEDTSELFRCDREISGRRNLALLASVEYIYEKVAWKLEKLLEQATIAEWDISGRRLKLLVYEFALLDKQVAPYRIYLQQNPEDEGVRGLDLDELQMLETHFVRIAGRVGLQVERINQRQGFFALVRRQKVSLRSFWQKIRRGLVFQASGVRLLSQDLQHALKLVLKVLFLNHALQQREVNVCRRAVKDLLVLVPFLIILLIPLSPPGHMLVFSLIVKVYPDFVPSPFTEHRQNVMRIYNEIKPVSEKRSLW</sequence>
<accession>A0ABP0MIW7</accession>
<feature type="transmembrane region" description="Helical" evidence="1">
    <location>
        <begin position="272"/>
        <end position="299"/>
    </location>
</feature>
<keyword evidence="1" id="KW-1133">Transmembrane helix</keyword>
<evidence type="ECO:0000313" key="4">
    <source>
        <dbReference type="Proteomes" id="UP001642484"/>
    </source>
</evidence>
<dbReference type="Proteomes" id="UP001642484">
    <property type="component" value="Unassembled WGS sequence"/>
</dbReference>
<keyword evidence="4" id="KW-1185">Reference proteome</keyword>
<gene>
    <name evidence="3" type="ORF">CCMP2556_LOCUS26124</name>
</gene>
<keyword evidence="1" id="KW-0812">Transmembrane</keyword>
<organism evidence="3 4">
    <name type="scientific">Durusdinium trenchii</name>
    <dbReference type="NCBI Taxonomy" id="1381693"/>
    <lineage>
        <taxon>Eukaryota</taxon>
        <taxon>Sar</taxon>
        <taxon>Alveolata</taxon>
        <taxon>Dinophyceae</taxon>
        <taxon>Suessiales</taxon>
        <taxon>Symbiodiniaceae</taxon>
        <taxon>Durusdinium</taxon>
    </lineage>
</organism>
<dbReference type="InterPro" id="IPR033122">
    <property type="entry name" value="LETM1-like_RBD"/>
</dbReference>
<feature type="domain" description="Letm1 RBD" evidence="2">
    <location>
        <begin position="257"/>
        <end position="319"/>
    </location>
</feature>
<evidence type="ECO:0000313" key="3">
    <source>
        <dbReference type="EMBL" id="CAK9051432.1"/>
    </source>
</evidence>
<dbReference type="EMBL" id="CAXAMN010017891">
    <property type="protein sequence ID" value="CAK9051432.1"/>
    <property type="molecule type" value="Genomic_DNA"/>
</dbReference>